<dbReference type="PANTHER" id="PTHR30435">
    <property type="entry name" value="FLAGELLAR PROTEIN"/>
    <property type="match status" value="1"/>
</dbReference>
<dbReference type="EMBL" id="CP002816">
    <property type="protein sequence ID" value="AEH91722.1"/>
    <property type="molecule type" value="Genomic_DNA"/>
</dbReference>
<gene>
    <name evidence="4" type="primary">flgG</name>
    <name evidence="4" type="ordered locus">LMM7_0717</name>
</gene>
<comment type="similarity">
    <text evidence="1">Belongs to the flagella basal body rod proteins family.</text>
</comment>
<protein>
    <submittedName>
        <fullName evidence="4">Flagellar basal body rod protein</fullName>
    </submittedName>
</protein>
<keyword evidence="4" id="KW-0282">Flagellum</keyword>
<dbReference type="Pfam" id="PF00460">
    <property type="entry name" value="Flg_bb_rod"/>
    <property type="match status" value="1"/>
</dbReference>
<evidence type="ECO:0000259" key="2">
    <source>
        <dbReference type="Pfam" id="PF00460"/>
    </source>
</evidence>
<sequence length="259" mass="28193">MKGLYIGAAGMMNYMQHIQVHSNNVANAQTPGFKFDQLTSEVISRNKVNYQNGPVTRQVGTIDYGVRPAATHINLTAGSSYITNRDRDFFMQDTDPTQGSNFFITAKNGEISLSRGGQFHSDQFGFLRTADGANLLSATGEAIQVGQKTSIRAEANGDLYNAETGQYLGRLGTKFVSANQADSLVKDGEGRLHVNGINTMNLPAGQGIIQNGVIETSNVDLGVEMVQLMDNQRMVQASKNVVNMFDKVYDKEATGLIRQ</sequence>
<keyword evidence="4" id="KW-0969">Cilium</keyword>
<dbReference type="PANTHER" id="PTHR30435:SF31">
    <property type="entry name" value="FLAGELLAR BASAL-BODY ROD PROTEIN FLGG"/>
    <property type="match status" value="1"/>
</dbReference>
<evidence type="ECO:0000256" key="1">
    <source>
        <dbReference type="ARBA" id="ARBA00009677"/>
    </source>
</evidence>
<dbReference type="InterPro" id="IPR037925">
    <property type="entry name" value="FlgE/F/G-like"/>
</dbReference>
<reference evidence="4 5" key="1">
    <citation type="journal article" date="2011" name="J. Bacteriol.">
        <title>Genome sequence of the nonpathogenic Listeria monocytogenes serovar 4a strain M7.</title>
        <authorList>
            <person name="Chen J."/>
            <person name="Xia Y."/>
            <person name="Cheng C."/>
            <person name="Fang C."/>
            <person name="Shan Y."/>
            <person name="Jin G."/>
            <person name="Fang W."/>
        </authorList>
    </citation>
    <scope>NUCLEOTIDE SEQUENCE [LARGE SCALE GENOMIC DNA]</scope>
    <source>
        <strain evidence="4 5">M7</strain>
    </source>
</reference>
<dbReference type="HOGENOM" id="CLU_013687_0_0_9"/>
<dbReference type="Pfam" id="PF06429">
    <property type="entry name" value="Flg_bbr_C"/>
    <property type="match status" value="1"/>
</dbReference>
<dbReference type="AlphaFoldDB" id="A0A0E0UTG8"/>
<dbReference type="SUPFAM" id="SSF117143">
    <property type="entry name" value="Flagellar hook protein flgE"/>
    <property type="match status" value="1"/>
</dbReference>
<name>A0A0E0UTG8_LISMM</name>
<accession>A0A0E0UTG8</accession>
<feature type="domain" description="Flagellar basal body rod protein N-terminal" evidence="2">
    <location>
        <begin position="4"/>
        <end position="34"/>
    </location>
</feature>
<dbReference type="InterPro" id="IPR001444">
    <property type="entry name" value="Flag_bb_rod_N"/>
</dbReference>
<evidence type="ECO:0000313" key="5">
    <source>
        <dbReference type="Proteomes" id="UP000000486"/>
    </source>
</evidence>
<dbReference type="KEGG" id="lmq:LMM7_0717"/>
<dbReference type="RefSeq" id="WP_003730243.1">
    <property type="nucleotide sequence ID" value="NC_017537.1"/>
</dbReference>
<dbReference type="GO" id="GO:0009288">
    <property type="term" value="C:bacterial-type flagellum"/>
    <property type="evidence" value="ECO:0007669"/>
    <property type="project" value="TreeGrafter"/>
</dbReference>
<dbReference type="Proteomes" id="UP000000486">
    <property type="component" value="Chromosome"/>
</dbReference>
<dbReference type="PATRIC" id="fig|1030009.3.peg.706"/>
<keyword evidence="4" id="KW-0966">Cell projection</keyword>
<organism evidence="4 5">
    <name type="scientific">Listeria monocytogenes serotype 4a (strain M7)</name>
    <dbReference type="NCBI Taxonomy" id="1030009"/>
    <lineage>
        <taxon>Bacteria</taxon>
        <taxon>Bacillati</taxon>
        <taxon>Bacillota</taxon>
        <taxon>Bacilli</taxon>
        <taxon>Bacillales</taxon>
        <taxon>Listeriaceae</taxon>
        <taxon>Listeria</taxon>
    </lineage>
</organism>
<proteinExistence type="inferred from homology"/>
<dbReference type="InterPro" id="IPR010930">
    <property type="entry name" value="Flg_bb/hook_C_dom"/>
</dbReference>
<evidence type="ECO:0000259" key="3">
    <source>
        <dbReference type="Pfam" id="PF06429"/>
    </source>
</evidence>
<dbReference type="GO" id="GO:0071978">
    <property type="term" value="P:bacterial-type flagellum-dependent swarming motility"/>
    <property type="evidence" value="ECO:0007669"/>
    <property type="project" value="TreeGrafter"/>
</dbReference>
<evidence type="ECO:0000313" key="4">
    <source>
        <dbReference type="EMBL" id="AEH91722.1"/>
    </source>
</evidence>
<feature type="domain" description="Flagellar basal-body/hook protein C-terminal" evidence="3">
    <location>
        <begin position="210"/>
        <end position="251"/>
    </location>
</feature>